<dbReference type="InterPro" id="IPR010260">
    <property type="entry name" value="AlpA"/>
</dbReference>
<gene>
    <name evidence="1" type="ORF">METZ01_LOCUS286157</name>
</gene>
<dbReference type="Pfam" id="PF05930">
    <property type="entry name" value="Phage_AlpA"/>
    <property type="match status" value="1"/>
</dbReference>
<accession>A0A382LB84</accession>
<organism evidence="1">
    <name type="scientific">marine metagenome</name>
    <dbReference type="NCBI Taxonomy" id="408172"/>
    <lineage>
        <taxon>unclassified sequences</taxon>
        <taxon>metagenomes</taxon>
        <taxon>ecological metagenomes</taxon>
    </lineage>
</organism>
<name>A0A382LB84_9ZZZZ</name>
<reference evidence="1" key="1">
    <citation type="submission" date="2018-05" db="EMBL/GenBank/DDBJ databases">
        <authorList>
            <person name="Lanie J.A."/>
            <person name="Ng W.-L."/>
            <person name="Kazmierczak K.M."/>
            <person name="Andrzejewski T.M."/>
            <person name="Davidsen T.M."/>
            <person name="Wayne K.J."/>
            <person name="Tettelin H."/>
            <person name="Glass J.I."/>
            <person name="Rusch D."/>
            <person name="Podicherti R."/>
            <person name="Tsui H.-C.T."/>
            <person name="Winkler M.E."/>
        </authorList>
    </citation>
    <scope>NUCLEOTIDE SEQUENCE</scope>
</reference>
<dbReference type="EMBL" id="UINC01085597">
    <property type="protein sequence ID" value="SVC33303.1"/>
    <property type="molecule type" value="Genomic_DNA"/>
</dbReference>
<evidence type="ECO:0008006" key="2">
    <source>
        <dbReference type="Google" id="ProtNLM"/>
    </source>
</evidence>
<dbReference type="PANTHER" id="PTHR36154">
    <property type="entry name" value="DNA-BINDING TRANSCRIPTIONAL ACTIVATOR ALPA"/>
    <property type="match status" value="1"/>
</dbReference>
<sequence length="78" mass="8711">MATRGTIHSWSVMSRILKVKQVAEEINVSVAQVYKLVSLGRFPKPIKLGERGSGWLTTEIDAWLQSRVDARDEEVANG</sequence>
<protein>
    <recommendedName>
        <fullName evidence="2">AlpA family transcriptional regulator</fullName>
    </recommendedName>
</protein>
<proteinExistence type="predicted"/>
<dbReference type="AlphaFoldDB" id="A0A382LB84"/>
<dbReference type="InterPro" id="IPR052931">
    <property type="entry name" value="Prophage_regulatory_activator"/>
</dbReference>
<dbReference type="Gene3D" id="1.10.238.160">
    <property type="match status" value="1"/>
</dbReference>
<evidence type="ECO:0000313" key="1">
    <source>
        <dbReference type="EMBL" id="SVC33303.1"/>
    </source>
</evidence>
<dbReference type="PANTHER" id="PTHR36154:SF1">
    <property type="entry name" value="DNA-BINDING TRANSCRIPTIONAL ACTIVATOR ALPA"/>
    <property type="match status" value="1"/>
</dbReference>